<organism evidence="1 2">
    <name type="scientific">Winogradskyella eximia</name>
    <dbReference type="NCBI Taxonomy" id="262006"/>
    <lineage>
        <taxon>Bacteria</taxon>
        <taxon>Pseudomonadati</taxon>
        <taxon>Bacteroidota</taxon>
        <taxon>Flavobacteriia</taxon>
        <taxon>Flavobacteriales</taxon>
        <taxon>Flavobacteriaceae</taxon>
        <taxon>Winogradskyella</taxon>
    </lineage>
</organism>
<comment type="caution">
    <text evidence="1">The sequence shown here is derived from an EMBL/GenBank/DDBJ whole genome shotgun (WGS) entry which is preliminary data.</text>
</comment>
<protein>
    <submittedName>
        <fullName evidence="1">Uncharacterized protein</fullName>
    </submittedName>
</protein>
<sequence>MRKDPEKLYFELITDKNYHLETVEIKFNKLNVDTMKYNLFQVKSAIVFLSRFENEIDSIVNKANSDLLSILNAATVKEERG</sequence>
<proteinExistence type="predicted"/>
<reference evidence="1 2" key="1">
    <citation type="submission" date="2018-07" db="EMBL/GenBank/DDBJ databases">
        <title>Genomic Encyclopedia of Type Strains, Phase III (KMG-III): the genomes of soil and plant-associated and newly described type strains.</title>
        <authorList>
            <person name="Whitman W."/>
        </authorList>
    </citation>
    <scope>NUCLEOTIDE SEQUENCE [LARGE SCALE GENOMIC DNA]</scope>
    <source>
        <strain evidence="1 2">CECT 7946</strain>
    </source>
</reference>
<dbReference type="OrthoDB" id="9876182at2"/>
<dbReference type="EMBL" id="QRDV01000025">
    <property type="protein sequence ID" value="RED37669.1"/>
    <property type="molecule type" value="Genomic_DNA"/>
</dbReference>
<name>A0A3D9GPI2_9FLAO</name>
<evidence type="ECO:0000313" key="2">
    <source>
        <dbReference type="Proteomes" id="UP000256980"/>
    </source>
</evidence>
<evidence type="ECO:0000313" key="1">
    <source>
        <dbReference type="EMBL" id="RED37669.1"/>
    </source>
</evidence>
<gene>
    <name evidence="1" type="ORF">DFQ10_1253</name>
</gene>
<keyword evidence="2" id="KW-1185">Reference proteome</keyword>
<accession>A0A3D9GPI2</accession>
<dbReference type="RefSeq" id="WP_115818921.1">
    <property type="nucleotide sequence ID" value="NZ_QRDV01000025.1"/>
</dbReference>
<dbReference type="Proteomes" id="UP000256980">
    <property type="component" value="Unassembled WGS sequence"/>
</dbReference>
<dbReference type="AlphaFoldDB" id="A0A3D9GPI2"/>